<evidence type="ECO:0000256" key="4">
    <source>
        <dbReference type="RuleBase" id="RU363099"/>
    </source>
</evidence>
<dbReference type="Proteomes" id="UP001161247">
    <property type="component" value="Chromosome 7"/>
</dbReference>
<evidence type="ECO:0000313" key="6">
    <source>
        <dbReference type="Proteomes" id="UP001161247"/>
    </source>
</evidence>
<keyword evidence="4" id="KW-0052">Apoplast</keyword>
<keyword evidence="3 4" id="KW-0964">Secreted</keyword>
<evidence type="ECO:0000313" key="5">
    <source>
        <dbReference type="EMBL" id="CAI9113234.1"/>
    </source>
</evidence>
<dbReference type="Gene3D" id="2.40.480.10">
    <property type="entry name" value="Allene oxide cyclase-like"/>
    <property type="match status" value="1"/>
</dbReference>
<feature type="chain" id="PRO_5043109954" description="Dirigent protein" evidence="4">
    <location>
        <begin position="23"/>
        <end position="197"/>
    </location>
</feature>
<sequence length="197" mass="21761">MRPVIIIFLLAILVTMMPLGNGLPDDQSPEAVEKWFQKLPQAKHQLTKLHFYLHLKFTSDPPVSIPVARANTTAKSPTLFGQVNALDGPLTEQPDSSETIGYSQGLYSSTSQEEISLLVTMSYVFVAGEYNGSTLSVLGRNPVREKYREIPIVGGSGDFRLARGFCTYSTLSEIANPKDEIIEITCFFHRYVISGGD</sequence>
<reference evidence="5" key="1">
    <citation type="submission" date="2023-03" db="EMBL/GenBank/DDBJ databases">
        <authorList>
            <person name="Julca I."/>
        </authorList>
    </citation>
    <scope>NUCLEOTIDE SEQUENCE</scope>
</reference>
<comment type="subunit">
    <text evidence="2 4">Homodimer.</text>
</comment>
<dbReference type="EMBL" id="OX459124">
    <property type="protein sequence ID" value="CAI9113234.1"/>
    <property type="molecule type" value="Genomic_DNA"/>
</dbReference>
<dbReference type="GO" id="GO:0048046">
    <property type="term" value="C:apoplast"/>
    <property type="evidence" value="ECO:0007669"/>
    <property type="project" value="UniProtKB-SubCell"/>
</dbReference>
<accession>A0AAV1E2M3</accession>
<name>A0AAV1E2M3_OLDCO</name>
<feature type="signal peptide" evidence="4">
    <location>
        <begin position="1"/>
        <end position="22"/>
    </location>
</feature>
<comment type="subcellular location">
    <subcellularLocation>
        <location evidence="4">Secreted</location>
        <location evidence="4">Extracellular space</location>
        <location evidence="4">Apoplast</location>
    </subcellularLocation>
</comment>
<comment type="function">
    <text evidence="4">Dirigent proteins impart stereoselectivity on the phenoxy radical-coupling reaction, yielding optically active lignans from two molecules of coniferyl alcohol in the biosynthesis of lignans, flavonolignans, and alkaloids and thus plays a central role in plant secondary metabolism.</text>
</comment>
<dbReference type="AlphaFoldDB" id="A0AAV1E2M3"/>
<keyword evidence="6" id="KW-1185">Reference proteome</keyword>
<dbReference type="PANTHER" id="PTHR21495">
    <property type="entry name" value="NUCLEOPORIN-RELATED"/>
    <property type="match status" value="1"/>
</dbReference>
<dbReference type="InterPro" id="IPR044859">
    <property type="entry name" value="Allene_oxi_cyc_Dirigent"/>
</dbReference>
<evidence type="ECO:0000256" key="1">
    <source>
        <dbReference type="ARBA" id="ARBA00010746"/>
    </source>
</evidence>
<comment type="similarity">
    <text evidence="1 4">Belongs to the plant dirigent protein family.</text>
</comment>
<proteinExistence type="inferred from homology"/>
<gene>
    <name evidence="5" type="ORF">OLC1_LOCUS20281</name>
</gene>
<evidence type="ECO:0000256" key="2">
    <source>
        <dbReference type="ARBA" id="ARBA00011738"/>
    </source>
</evidence>
<dbReference type="GO" id="GO:0009699">
    <property type="term" value="P:phenylpropanoid biosynthetic process"/>
    <property type="evidence" value="ECO:0007669"/>
    <property type="project" value="UniProtKB-ARBA"/>
</dbReference>
<organism evidence="5 6">
    <name type="scientific">Oldenlandia corymbosa var. corymbosa</name>
    <dbReference type="NCBI Taxonomy" id="529605"/>
    <lineage>
        <taxon>Eukaryota</taxon>
        <taxon>Viridiplantae</taxon>
        <taxon>Streptophyta</taxon>
        <taxon>Embryophyta</taxon>
        <taxon>Tracheophyta</taxon>
        <taxon>Spermatophyta</taxon>
        <taxon>Magnoliopsida</taxon>
        <taxon>eudicotyledons</taxon>
        <taxon>Gunneridae</taxon>
        <taxon>Pentapetalae</taxon>
        <taxon>asterids</taxon>
        <taxon>lamiids</taxon>
        <taxon>Gentianales</taxon>
        <taxon>Rubiaceae</taxon>
        <taxon>Rubioideae</taxon>
        <taxon>Spermacoceae</taxon>
        <taxon>Hedyotis-Oldenlandia complex</taxon>
        <taxon>Oldenlandia</taxon>
    </lineage>
</organism>
<dbReference type="InterPro" id="IPR004265">
    <property type="entry name" value="Dirigent"/>
</dbReference>
<protein>
    <recommendedName>
        <fullName evidence="4">Dirigent protein</fullName>
    </recommendedName>
</protein>
<dbReference type="Pfam" id="PF03018">
    <property type="entry name" value="Dirigent"/>
    <property type="match status" value="1"/>
</dbReference>
<evidence type="ECO:0000256" key="3">
    <source>
        <dbReference type="ARBA" id="ARBA00022525"/>
    </source>
</evidence>
<keyword evidence="4" id="KW-0732">Signal</keyword>